<dbReference type="RefSeq" id="WP_023065387.1">
    <property type="nucleotide sequence ID" value="NZ_AUZM01000011.1"/>
</dbReference>
<evidence type="ECO:0000313" key="8">
    <source>
        <dbReference type="EMBL" id="ERT08345.1"/>
    </source>
</evidence>
<proteinExistence type="inferred from homology"/>
<reference evidence="8 9" key="1">
    <citation type="journal article" date="2013" name="Front. Microbiol.">
        <title>Comparative genomic analyses of the cyanobacterium, Lyngbya aestuarii BL J, a powerful hydrogen producer.</title>
        <authorList>
            <person name="Kothari A."/>
            <person name="Vaughn M."/>
            <person name="Garcia-Pichel F."/>
        </authorList>
    </citation>
    <scope>NUCLEOTIDE SEQUENCE [LARGE SCALE GENOMIC DNA]</scope>
    <source>
        <strain evidence="8 9">BL J</strain>
    </source>
</reference>
<dbReference type="SUPFAM" id="SSF82861">
    <property type="entry name" value="Mechanosensitive channel protein MscS (YggB), transmembrane region"/>
    <property type="match status" value="1"/>
</dbReference>
<dbReference type="PANTHER" id="PTHR30566:SF5">
    <property type="entry name" value="MECHANOSENSITIVE ION CHANNEL PROTEIN 1, MITOCHONDRIAL-RELATED"/>
    <property type="match status" value="1"/>
</dbReference>
<dbReference type="GO" id="GO:0055085">
    <property type="term" value="P:transmembrane transport"/>
    <property type="evidence" value="ECO:0007669"/>
    <property type="project" value="InterPro"/>
</dbReference>
<dbReference type="AlphaFoldDB" id="U7QMK9"/>
<organism evidence="8 9">
    <name type="scientific">Lyngbya aestuarii BL J</name>
    <dbReference type="NCBI Taxonomy" id="1348334"/>
    <lineage>
        <taxon>Bacteria</taxon>
        <taxon>Bacillati</taxon>
        <taxon>Cyanobacteriota</taxon>
        <taxon>Cyanophyceae</taxon>
        <taxon>Oscillatoriophycideae</taxon>
        <taxon>Oscillatoriales</taxon>
        <taxon>Microcoleaceae</taxon>
        <taxon>Lyngbya</taxon>
    </lineage>
</organism>
<feature type="transmembrane region" description="Helical" evidence="6">
    <location>
        <begin position="170"/>
        <end position="190"/>
    </location>
</feature>
<keyword evidence="9" id="KW-1185">Reference proteome</keyword>
<dbReference type="InterPro" id="IPR006685">
    <property type="entry name" value="MscS_channel_2nd"/>
</dbReference>
<keyword evidence="4 6" id="KW-1133">Transmembrane helix</keyword>
<feature type="transmembrane region" description="Helical" evidence="6">
    <location>
        <begin position="74"/>
        <end position="95"/>
    </location>
</feature>
<dbReference type="GO" id="GO:0016020">
    <property type="term" value="C:membrane"/>
    <property type="evidence" value="ECO:0007669"/>
    <property type="project" value="UniProtKB-SubCell"/>
</dbReference>
<dbReference type="Pfam" id="PF00924">
    <property type="entry name" value="MS_channel_2nd"/>
    <property type="match status" value="1"/>
</dbReference>
<feature type="domain" description="Mechanosensitive ion channel MscS" evidence="7">
    <location>
        <begin position="193"/>
        <end position="266"/>
    </location>
</feature>
<dbReference type="Proteomes" id="UP000017127">
    <property type="component" value="Unassembled WGS sequence"/>
</dbReference>
<evidence type="ECO:0000259" key="7">
    <source>
        <dbReference type="Pfam" id="PF00924"/>
    </source>
</evidence>
<dbReference type="SUPFAM" id="SSF50182">
    <property type="entry name" value="Sm-like ribonucleoproteins"/>
    <property type="match status" value="1"/>
</dbReference>
<dbReference type="OrthoDB" id="450694at2"/>
<comment type="similarity">
    <text evidence="2">Belongs to the MscS (TC 1.A.23) family.</text>
</comment>
<accession>U7QMK9</accession>
<comment type="caution">
    <text evidence="8">The sequence shown here is derived from an EMBL/GenBank/DDBJ whole genome shotgun (WGS) entry which is preliminary data.</text>
</comment>
<gene>
    <name evidence="8" type="ORF">M595_1665</name>
</gene>
<dbReference type="EMBL" id="AUZM01000011">
    <property type="protein sequence ID" value="ERT08345.1"/>
    <property type="molecule type" value="Genomic_DNA"/>
</dbReference>
<evidence type="ECO:0000256" key="5">
    <source>
        <dbReference type="ARBA" id="ARBA00023136"/>
    </source>
</evidence>
<evidence type="ECO:0000256" key="3">
    <source>
        <dbReference type="ARBA" id="ARBA00022692"/>
    </source>
</evidence>
<evidence type="ECO:0000256" key="4">
    <source>
        <dbReference type="ARBA" id="ARBA00022989"/>
    </source>
</evidence>
<dbReference type="InterPro" id="IPR011014">
    <property type="entry name" value="MscS_channel_TM-2"/>
</dbReference>
<dbReference type="Gene3D" id="2.30.30.60">
    <property type="match status" value="1"/>
</dbReference>
<comment type="subcellular location">
    <subcellularLocation>
        <location evidence="1">Membrane</location>
        <topology evidence="1">Multi-pass membrane protein</topology>
    </subcellularLocation>
</comment>
<dbReference type="PANTHER" id="PTHR30566">
    <property type="entry name" value="YNAI-RELATED MECHANOSENSITIVE ION CHANNEL"/>
    <property type="match status" value="1"/>
</dbReference>
<keyword evidence="3 6" id="KW-0812">Transmembrane</keyword>
<evidence type="ECO:0000256" key="6">
    <source>
        <dbReference type="SAM" id="Phobius"/>
    </source>
</evidence>
<sequence>MDMLTILKEIMPWNEEIQLFLISLGIRLLAFLFFIILSLIVGRYTPNLIILINQRFFPKIGDNINKNFIIPLKVGIRITGTLILISFCLNLLKPYEELYEFLRFCLYLSITISASWLLSRLFRQFLRLYGIVIIQKMGLKPDEFIIVLETISNVIIGFFAVIFFANINNFNLLGLVAGFGIGGIAIAFAAQRVLEQFIGTIVIYCDRPYVPGEYVRVNFNPHQEDTYGRIEAIGLRSTKIRIAARNTLLIVPNSIMATKDIENITRGKKVMVLLYLDFKRRLEEQETALIDKVVKESTDTLYGIDPGSTKITLLKPKNKPGTRARVTFFILGSSEDSTQLRKRLLELANEKISKKLISYGIEFEMKEPTIYVDSPIPI</sequence>
<dbReference type="InterPro" id="IPR023408">
    <property type="entry name" value="MscS_beta-dom_sf"/>
</dbReference>
<protein>
    <submittedName>
        <fullName evidence="8">Mechanosensitive ion channel family protein</fullName>
    </submittedName>
</protein>
<keyword evidence="5 6" id="KW-0472">Membrane</keyword>
<evidence type="ECO:0000256" key="1">
    <source>
        <dbReference type="ARBA" id="ARBA00004141"/>
    </source>
</evidence>
<feature type="transmembrane region" description="Helical" evidence="6">
    <location>
        <begin position="143"/>
        <end position="164"/>
    </location>
</feature>
<feature type="transmembrane region" description="Helical" evidence="6">
    <location>
        <begin position="20"/>
        <end position="41"/>
    </location>
</feature>
<name>U7QMK9_9CYAN</name>
<evidence type="ECO:0000313" key="9">
    <source>
        <dbReference type="Proteomes" id="UP000017127"/>
    </source>
</evidence>
<evidence type="ECO:0000256" key="2">
    <source>
        <dbReference type="ARBA" id="ARBA00008017"/>
    </source>
</evidence>
<dbReference type="PATRIC" id="fig|1348334.3.peg.1625"/>
<dbReference type="InterPro" id="IPR010920">
    <property type="entry name" value="LSM_dom_sf"/>
</dbReference>
<dbReference type="Gene3D" id="1.10.287.1260">
    <property type="match status" value="1"/>
</dbReference>
<feature type="transmembrane region" description="Helical" evidence="6">
    <location>
        <begin position="101"/>
        <end position="122"/>
    </location>
</feature>